<name>A0AAP2XZU5_CLOIN</name>
<reference evidence="2" key="2">
    <citation type="journal article" date="2022" name="Clin. Infect. Dis.">
        <title>Association between Clostridium innocuum and antibiotic-associated diarrhea in adults and children: A cross-sectional study and comparative genomics analysis.</title>
        <authorList>
            <person name="Cherny K.E."/>
            <person name="Muscat E.B."/>
            <person name="Balaji A."/>
            <person name="Mukherjee J."/>
            <person name="Ozer E.A."/>
            <person name="Angarone M.P."/>
            <person name="Hauser A.R."/>
            <person name="Sichel J.S."/>
            <person name="Amponsah E."/>
            <person name="Kociolek L.K."/>
        </authorList>
    </citation>
    <scope>NUCLEOTIDE SEQUENCE</scope>
    <source>
        <strain evidence="2">NU1-AC-029v</strain>
    </source>
</reference>
<dbReference type="RefSeq" id="WP_008728248.1">
    <property type="nucleotide sequence ID" value="NZ_AP025565.1"/>
</dbReference>
<evidence type="ECO:0000313" key="3">
    <source>
        <dbReference type="EMBL" id="MZH54473.1"/>
    </source>
</evidence>
<accession>A0AAP2XZU5</accession>
<dbReference type="EMBL" id="WWTN01000002">
    <property type="protein sequence ID" value="MZH54473.1"/>
    <property type="molecule type" value="Genomic_DNA"/>
</dbReference>
<gene>
    <name evidence="3" type="ORF">GT664_01595</name>
    <name evidence="2" type="ORF">MKC95_23045</name>
</gene>
<evidence type="ECO:0000256" key="1">
    <source>
        <dbReference type="SAM" id="MobiDB-lite"/>
    </source>
</evidence>
<dbReference type="EMBL" id="JAKTMA010000096">
    <property type="protein sequence ID" value="MCR0235643.1"/>
    <property type="molecule type" value="Genomic_DNA"/>
</dbReference>
<proteinExistence type="predicted"/>
<dbReference type="AlphaFoldDB" id="A0AAP2XZU5"/>
<feature type="region of interest" description="Disordered" evidence="1">
    <location>
        <begin position="492"/>
        <end position="514"/>
    </location>
</feature>
<evidence type="ECO:0000313" key="4">
    <source>
        <dbReference type="Proteomes" id="UP001203972"/>
    </source>
</evidence>
<comment type="caution">
    <text evidence="2">The sequence shown here is derived from an EMBL/GenBank/DDBJ whole genome shotgun (WGS) entry which is preliminary data.</text>
</comment>
<protein>
    <submittedName>
        <fullName evidence="2">Capsid protein</fullName>
    </submittedName>
</protein>
<sequence>MKLFNKAKNVIRAWLDITPAQKNIYYLNETFNFESNAIKNRIWMRGDPEELDEFYKQLERDNSYFWAASPRIKIRKIHSGLPSLMVQVLTDIVIRDLNGIEVEARQIDWDNISKDNNFNEVLRKAIKEALFIGDGAFKISFDKKLTQYPIIEFVPGDKVEIVYERGRFAECVFKTEYKHAHKRYVHYEHYGKGYIKNVLTEWGMDDPLPLSTIPQTANIIDVAFAGYKLPDEKGENEVYGRFAMAVPFKIKDSTKWENRGESIFDKKTSSFDGLDEIISQWVDAVRAARTKQYIPEALIPRDPETGQMLQFNQYDDRFLMIEGNMKEKGENQINVTQPVIPSENYLQSYISFLDLCLQGVISPSTLGIDTKKMDNAEAQREKEKTTLYTRNIIIEAIQKTLPEVINCVIKAFDTYTKNSSGNDVDVTVNFGEYASPSFEATVETVAKARPGKVIMSVEASVDEMYGDSKDEEWKAEEIKRLRIENGVMETQEPVISEFDDLGGTIPTPEDYEGE</sequence>
<organism evidence="2 4">
    <name type="scientific">Clostridium innocuum</name>
    <dbReference type="NCBI Taxonomy" id="1522"/>
    <lineage>
        <taxon>Bacteria</taxon>
        <taxon>Bacillati</taxon>
        <taxon>Bacillota</taxon>
        <taxon>Clostridia</taxon>
        <taxon>Eubacteriales</taxon>
        <taxon>Clostridiaceae</taxon>
        <taxon>Clostridium</taxon>
    </lineage>
</organism>
<reference evidence="3" key="1">
    <citation type="journal article" date="2019" name="Nat. Med.">
        <title>A library of human gut bacterial isolates paired with longitudinal multiomics data enables mechanistic microbiome research.</title>
        <authorList>
            <person name="Poyet M."/>
            <person name="Groussin M."/>
            <person name="Gibbons S.M."/>
            <person name="Avila-Pacheco J."/>
            <person name="Jiang X."/>
            <person name="Kearney S.M."/>
            <person name="Perrotta A.R."/>
            <person name="Berdy B."/>
            <person name="Zhao S."/>
            <person name="Lieberman T.D."/>
            <person name="Swanson P.K."/>
            <person name="Smith M."/>
            <person name="Roesemann S."/>
            <person name="Alexander J.E."/>
            <person name="Rich S.A."/>
            <person name="Livny J."/>
            <person name="Vlamakis H."/>
            <person name="Clish C."/>
            <person name="Bullock K."/>
            <person name="Deik A."/>
            <person name="Scott J."/>
            <person name="Pierce K.A."/>
            <person name="Xavier R.J."/>
            <person name="Alm E.J."/>
        </authorList>
    </citation>
    <scope>NUCLEOTIDE SEQUENCE</scope>
    <source>
        <strain evidence="3">BIOML-A12</strain>
    </source>
</reference>
<evidence type="ECO:0000313" key="2">
    <source>
        <dbReference type="EMBL" id="MCR0235643.1"/>
    </source>
</evidence>
<dbReference type="Proteomes" id="UP000604383">
    <property type="component" value="Unassembled WGS sequence"/>
</dbReference>
<dbReference type="Proteomes" id="UP001203972">
    <property type="component" value="Unassembled WGS sequence"/>
</dbReference>